<reference evidence="3" key="1">
    <citation type="submission" date="2014-01" db="EMBL/GenBank/DDBJ databases">
        <title>The Genome Sequence of Anopheles farauti FAR1 (V2).</title>
        <authorList>
            <consortium name="The Broad Institute Genomics Platform"/>
            <person name="Neafsey D.E."/>
            <person name="Besansky N."/>
            <person name="Howell P."/>
            <person name="Walton C."/>
            <person name="Young S.K."/>
            <person name="Zeng Q."/>
            <person name="Gargeya S."/>
            <person name="Fitzgerald M."/>
            <person name="Haas B."/>
            <person name="Abouelleil A."/>
            <person name="Allen A.W."/>
            <person name="Alvarado L."/>
            <person name="Arachchi H.M."/>
            <person name="Berlin A.M."/>
            <person name="Chapman S.B."/>
            <person name="Gainer-Dewar J."/>
            <person name="Goldberg J."/>
            <person name="Griggs A."/>
            <person name="Gujja S."/>
            <person name="Hansen M."/>
            <person name="Howarth C."/>
            <person name="Imamovic A."/>
            <person name="Ireland A."/>
            <person name="Larimer J."/>
            <person name="McCowan C."/>
            <person name="Murphy C."/>
            <person name="Pearson M."/>
            <person name="Poon T.W."/>
            <person name="Priest M."/>
            <person name="Roberts A."/>
            <person name="Saif S."/>
            <person name="Shea T."/>
            <person name="Sisk P."/>
            <person name="Sykes S."/>
            <person name="Wortman J."/>
            <person name="Nusbaum C."/>
            <person name="Birren B."/>
        </authorList>
    </citation>
    <scope>NUCLEOTIDE SEQUENCE [LARGE SCALE GENOMIC DNA]</scope>
    <source>
        <strain evidence="3">FAR1</strain>
    </source>
</reference>
<feature type="chain" id="PRO_5008132578" evidence="1">
    <location>
        <begin position="42"/>
        <end position="140"/>
    </location>
</feature>
<dbReference type="AlphaFoldDB" id="A0A182QB90"/>
<name>A0A182QB90_9DIPT</name>
<dbReference type="EMBL" id="AXCN02000834">
    <property type="status" value="NOT_ANNOTATED_CDS"/>
    <property type="molecule type" value="Genomic_DNA"/>
</dbReference>
<dbReference type="EnsemblMetazoa" id="AFAF006718-RA">
    <property type="protein sequence ID" value="AFAF006718-PA"/>
    <property type="gene ID" value="AFAF006718"/>
</dbReference>
<keyword evidence="3" id="KW-1185">Reference proteome</keyword>
<sequence>MPGLFPSSFPYRPPSRGGGFGFVSDCLLLLLLRFAHTTGDGVENIDGHDSGTESDGDLEQEDDLIQEHEMELSGYEVGAHRDTRPAAPFDDCIICISCAQTLFLMGTAACLAALCEGRFNGASLLYPEPSHVKVGGDGGT</sequence>
<evidence type="ECO:0000313" key="3">
    <source>
        <dbReference type="Proteomes" id="UP000075886"/>
    </source>
</evidence>
<evidence type="ECO:0000313" key="2">
    <source>
        <dbReference type="EnsemblMetazoa" id="AFAF006718-PA"/>
    </source>
</evidence>
<dbReference type="VEuPathDB" id="VectorBase:AFAF006718"/>
<protein>
    <submittedName>
        <fullName evidence="2">Uncharacterized protein</fullName>
    </submittedName>
</protein>
<evidence type="ECO:0000256" key="1">
    <source>
        <dbReference type="SAM" id="SignalP"/>
    </source>
</evidence>
<dbReference type="Proteomes" id="UP000075886">
    <property type="component" value="Unassembled WGS sequence"/>
</dbReference>
<keyword evidence="1" id="KW-0732">Signal</keyword>
<organism evidence="2 3">
    <name type="scientific">Anopheles farauti</name>
    <dbReference type="NCBI Taxonomy" id="69004"/>
    <lineage>
        <taxon>Eukaryota</taxon>
        <taxon>Metazoa</taxon>
        <taxon>Ecdysozoa</taxon>
        <taxon>Arthropoda</taxon>
        <taxon>Hexapoda</taxon>
        <taxon>Insecta</taxon>
        <taxon>Pterygota</taxon>
        <taxon>Neoptera</taxon>
        <taxon>Endopterygota</taxon>
        <taxon>Diptera</taxon>
        <taxon>Nematocera</taxon>
        <taxon>Culicoidea</taxon>
        <taxon>Culicidae</taxon>
        <taxon>Anophelinae</taxon>
        <taxon>Anopheles</taxon>
    </lineage>
</organism>
<reference evidence="2" key="2">
    <citation type="submission" date="2020-05" db="UniProtKB">
        <authorList>
            <consortium name="EnsemblMetazoa"/>
        </authorList>
    </citation>
    <scope>IDENTIFICATION</scope>
    <source>
        <strain evidence="2">FAR1</strain>
    </source>
</reference>
<feature type="signal peptide" evidence="1">
    <location>
        <begin position="1"/>
        <end position="41"/>
    </location>
</feature>
<proteinExistence type="predicted"/>
<accession>A0A182QB90</accession>